<feature type="region of interest" description="Disordered" evidence="1">
    <location>
        <begin position="51"/>
        <end position="82"/>
    </location>
</feature>
<dbReference type="GeneID" id="9596634"/>
<dbReference type="EMBL" id="GL377314">
    <property type="protein sequence ID" value="EFI91960.1"/>
    <property type="molecule type" value="Genomic_DNA"/>
</dbReference>
<name>D8QJB0_SCHCM</name>
<gene>
    <name evidence="2" type="ORF">SCHCODRAFT_113935</name>
</gene>
<evidence type="ECO:0000256" key="1">
    <source>
        <dbReference type="SAM" id="MobiDB-lite"/>
    </source>
</evidence>
<proteinExistence type="predicted"/>
<evidence type="ECO:0000313" key="2">
    <source>
        <dbReference type="EMBL" id="EFI91960.1"/>
    </source>
</evidence>
<feature type="non-terminal residue" evidence="2">
    <location>
        <position position="160"/>
    </location>
</feature>
<feature type="compositionally biased region" description="Polar residues" evidence="1">
    <location>
        <begin position="57"/>
        <end position="82"/>
    </location>
</feature>
<organism evidence="3">
    <name type="scientific">Schizophyllum commune (strain H4-8 / FGSC 9210)</name>
    <name type="common">Split gill fungus</name>
    <dbReference type="NCBI Taxonomy" id="578458"/>
    <lineage>
        <taxon>Eukaryota</taxon>
        <taxon>Fungi</taxon>
        <taxon>Dikarya</taxon>
        <taxon>Basidiomycota</taxon>
        <taxon>Agaricomycotina</taxon>
        <taxon>Agaricomycetes</taxon>
        <taxon>Agaricomycetidae</taxon>
        <taxon>Agaricales</taxon>
        <taxon>Schizophyllaceae</taxon>
        <taxon>Schizophyllum</taxon>
    </lineage>
</organism>
<reference evidence="2 3" key="1">
    <citation type="journal article" date="2010" name="Nat. Biotechnol.">
        <title>Genome sequence of the model mushroom Schizophyllum commune.</title>
        <authorList>
            <person name="Ohm R.A."/>
            <person name="de Jong J.F."/>
            <person name="Lugones L.G."/>
            <person name="Aerts A."/>
            <person name="Kothe E."/>
            <person name="Stajich J.E."/>
            <person name="de Vries R.P."/>
            <person name="Record E."/>
            <person name="Levasseur A."/>
            <person name="Baker S.E."/>
            <person name="Bartholomew K.A."/>
            <person name="Coutinho P.M."/>
            <person name="Erdmann S."/>
            <person name="Fowler T.J."/>
            <person name="Gathman A.C."/>
            <person name="Lombard V."/>
            <person name="Henrissat B."/>
            <person name="Knabe N."/>
            <person name="Kuees U."/>
            <person name="Lilly W.W."/>
            <person name="Lindquist E."/>
            <person name="Lucas S."/>
            <person name="Magnuson J.K."/>
            <person name="Piumi F."/>
            <person name="Raudaskoski M."/>
            <person name="Salamov A."/>
            <person name="Schmutz J."/>
            <person name="Schwarze F.W.M.R."/>
            <person name="vanKuyk P.A."/>
            <person name="Horton J.S."/>
            <person name="Grigoriev I.V."/>
            <person name="Woesten H.A.B."/>
        </authorList>
    </citation>
    <scope>NUCLEOTIDE SEQUENCE [LARGE SCALE GENOMIC DNA]</scope>
    <source>
        <strain evidence="3">H4-8 / FGSC 9210</strain>
    </source>
</reference>
<keyword evidence="3" id="KW-1185">Reference proteome</keyword>
<dbReference type="HOGENOM" id="CLU_1653140_0_0_1"/>
<dbReference type="KEGG" id="scm:SCHCO_02518392"/>
<evidence type="ECO:0000313" key="3">
    <source>
        <dbReference type="Proteomes" id="UP000007431"/>
    </source>
</evidence>
<accession>D8QJB0</accession>
<dbReference type="InParanoid" id="D8QJB0"/>
<sequence>MSSRDSKPSPLVAFPSVSSSLSSLHQATSMQGVALHHNMYANRAKESEAKLKKALSNASQNIPAGSPYSTPTASTGSDSSTVMMRKPTRAHVGTLHHLPPPLLIRLLLFSTASYFSSAAYPLILHLLLTFLSPGHPRTSPSDIVFLVFPWAIVYNTTRYP</sequence>
<dbReference type="OrthoDB" id="10469939at2759"/>
<dbReference type="VEuPathDB" id="FungiDB:SCHCODRAFT_02518392"/>
<dbReference type="RefSeq" id="XP_003026863.1">
    <property type="nucleotide sequence ID" value="XM_003026817.1"/>
</dbReference>
<dbReference type="eggNOG" id="ENOG502RCDJ">
    <property type="taxonomic scope" value="Eukaryota"/>
</dbReference>
<dbReference type="Proteomes" id="UP000007431">
    <property type="component" value="Unassembled WGS sequence"/>
</dbReference>
<protein>
    <submittedName>
        <fullName evidence="2">Expressed protein</fullName>
    </submittedName>
</protein>
<dbReference type="AlphaFoldDB" id="D8QJB0"/>